<dbReference type="InterPro" id="IPR055348">
    <property type="entry name" value="DctQ"/>
</dbReference>
<dbReference type="AlphaFoldDB" id="A0AB74UE45"/>
<accession>A0AB74UE45</accession>
<evidence type="ECO:0000256" key="4">
    <source>
        <dbReference type="ARBA" id="ARBA00022519"/>
    </source>
</evidence>
<comment type="function">
    <text evidence="9">Part of the tripartite ATP-independent periplasmic (TRAP) transport system.</text>
</comment>
<keyword evidence="3" id="KW-1003">Cell membrane</keyword>
<dbReference type="GO" id="GO:0005886">
    <property type="term" value="C:plasma membrane"/>
    <property type="evidence" value="ECO:0007669"/>
    <property type="project" value="UniProtKB-SubCell"/>
</dbReference>
<dbReference type="PANTHER" id="PTHR35011:SF2">
    <property type="entry name" value="2,3-DIKETO-L-GULONATE TRAP TRANSPORTER SMALL PERMEASE PROTEIN YIAM"/>
    <property type="match status" value="1"/>
</dbReference>
<dbReference type="PANTHER" id="PTHR35011">
    <property type="entry name" value="2,3-DIKETO-L-GULONATE TRAP TRANSPORTER SMALL PERMEASE PROTEIN YIAM"/>
    <property type="match status" value="1"/>
</dbReference>
<dbReference type="EMBL" id="CP159578">
    <property type="protein sequence ID" value="XCJ79352.1"/>
    <property type="molecule type" value="Genomic_DNA"/>
</dbReference>
<name>A0AB74UE45_9GAMM</name>
<evidence type="ECO:0000256" key="9">
    <source>
        <dbReference type="RuleBase" id="RU369079"/>
    </source>
</evidence>
<evidence type="ECO:0000256" key="8">
    <source>
        <dbReference type="ARBA" id="ARBA00038436"/>
    </source>
</evidence>
<organism evidence="11">
    <name type="scientific">Salinicola endophyticus</name>
    <dbReference type="NCBI Taxonomy" id="1949083"/>
    <lineage>
        <taxon>Bacteria</taxon>
        <taxon>Pseudomonadati</taxon>
        <taxon>Pseudomonadota</taxon>
        <taxon>Gammaproteobacteria</taxon>
        <taxon>Oceanospirillales</taxon>
        <taxon>Halomonadaceae</taxon>
        <taxon>Salinicola</taxon>
    </lineage>
</organism>
<feature type="transmembrane region" description="Helical" evidence="9">
    <location>
        <begin position="128"/>
        <end position="152"/>
    </location>
</feature>
<comment type="similarity">
    <text evidence="8 9">Belongs to the TRAP transporter small permease family.</text>
</comment>
<feature type="transmembrane region" description="Helical" evidence="9">
    <location>
        <begin position="86"/>
        <end position="108"/>
    </location>
</feature>
<sequence length="168" mass="18770">MLSLKRWLERALLFSISTMLVIMVCLMLWQVITRYLLGVPAIYTEETLRFLMIWMALIGSAYCFSTHQHLSLDLIPARLSHAFARVLYLINSLIVLGFAVIVLLLAGWQTSLSNLDQVSPILQIPMGYVYLILPLSAVLIIALQLANLWLVLGNRLPLPYGAAGDGEA</sequence>
<feature type="transmembrane region" description="Helical" evidence="9">
    <location>
        <begin position="12"/>
        <end position="32"/>
    </location>
</feature>
<evidence type="ECO:0000256" key="5">
    <source>
        <dbReference type="ARBA" id="ARBA00022692"/>
    </source>
</evidence>
<feature type="domain" description="Tripartite ATP-independent periplasmic transporters DctQ component" evidence="10">
    <location>
        <begin position="23"/>
        <end position="151"/>
    </location>
</feature>
<evidence type="ECO:0000256" key="2">
    <source>
        <dbReference type="ARBA" id="ARBA00022448"/>
    </source>
</evidence>
<comment type="subcellular location">
    <subcellularLocation>
        <location evidence="1 9">Cell inner membrane</location>
        <topology evidence="1 9">Multi-pass membrane protein</topology>
    </subcellularLocation>
</comment>
<evidence type="ECO:0000256" key="6">
    <source>
        <dbReference type="ARBA" id="ARBA00022989"/>
    </source>
</evidence>
<gene>
    <name evidence="11" type="ORF">ABV408_18210</name>
</gene>
<protein>
    <recommendedName>
        <fullName evidence="9">TRAP transporter small permease protein</fullName>
    </recommendedName>
</protein>
<comment type="subunit">
    <text evidence="9">The complex comprises the extracytoplasmic solute receptor protein and the two transmembrane proteins.</text>
</comment>
<evidence type="ECO:0000256" key="1">
    <source>
        <dbReference type="ARBA" id="ARBA00004429"/>
    </source>
</evidence>
<evidence type="ECO:0000256" key="7">
    <source>
        <dbReference type="ARBA" id="ARBA00023136"/>
    </source>
</evidence>
<dbReference type="InterPro" id="IPR007387">
    <property type="entry name" value="TRAP_DctQ"/>
</dbReference>
<evidence type="ECO:0000256" key="3">
    <source>
        <dbReference type="ARBA" id="ARBA00022475"/>
    </source>
</evidence>
<keyword evidence="5 9" id="KW-0812">Transmembrane</keyword>
<keyword evidence="7 9" id="KW-0472">Membrane</keyword>
<feature type="transmembrane region" description="Helical" evidence="9">
    <location>
        <begin position="47"/>
        <end position="65"/>
    </location>
</feature>
<dbReference type="GO" id="GO:0015740">
    <property type="term" value="P:C4-dicarboxylate transport"/>
    <property type="evidence" value="ECO:0007669"/>
    <property type="project" value="TreeGrafter"/>
</dbReference>
<keyword evidence="2 9" id="KW-0813">Transport</keyword>
<dbReference type="GO" id="GO:0022857">
    <property type="term" value="F:transmembrane transporter activity"/>
    <property type="evidence" value="ECO:0007669"/>
    <property type="project" value="UniProtKB-UniRule"/>
</dbReference>
<keyword evidence="6 9" id="KW-1133">Transmembrane helix</keyword>
<reference evidence="11" key="1">
    <citation type="submission" date="2024-06" db="EMBL/GenBank/DDBJ databases">
        <title>Complete genome of Salinicola endophyticus HNIBRBA4755.</title>
        <authorList>
            <person name="Shin S.Y."/>
            <person name="Kang H."/>
            <person name="Song J."/>
        </authorList>
    </citation>
    <scope>NUCLEOTIDE SEQUENCE</scope>
    <source>
        <strain evidence="11">HNIBRBA4755</strain>
    </source>
</reference>
<proteinExistence type="inferred from homology"/>
<dbReference type="RefSeq" id="WP_353980288.1">
    <property type="nucleotide sequence ID" value="NZ_CP159578.1"/>
</dbReference>
<evidence type="ECO:0000313" key="11">
    <source>
        <dbReference type="EMBL" id="XCJ79352.1"/>
    </source>
</evidence>
<dbReference type="Pfam" id="PF04290">
    <property type="entry name" value="DctQ"/>
    <property type="match status" value="1"/>
</dbReference>
<evidence type="ECO:0000259" key="10">
    <source>
        <dbReference type="Pfam" id="PF04290"/>
    </source>
</evidence>
<keyword evidence="4 9" id="KW-0997">Cell inner membrane</keyword>